<dbReference type="InterPro" id="IPR007404">
    <property type="entry name" value="YdjM-like"/>
</dbReference>
<proteinExistence type="predicted"/>
<evidence type="ECO:0000256" key="1">
    <source>
        <dbReference type="SAM" id="Phobius"/>
    </source>
</evidence>
<dbReference type="OrthoDB" id="110250at2"/>
<dbReference type="KEGG" id="ado:A6F68_01963"/>
<reference evidence="2 3" key="1">
    <citation type="submission" date="2016-07" db="EMBL/GenBank/DDBJ databases">
        <title>Complete genome sequence of Altererythrobacter dongtanensis KCTC 22672, a type strain with esterase isolated from tidal flat.</title>
        <authorList>
            <person name="Cheng H."/>
            <person name="Wu Y.-H."/>
            <person name="Zhou P."/>
            <person name="Huo Y.-Y."/>
            <person name="Wang C.-S."/>
            <person name="Xu X.-W."/>
        </authorList>
    </citation>
    <scope>NUCLEOTIDE SEQUENCE [LARGE SCALE GENOMIC DNA]</scope>
    <source>
        <strain evidence="2 3">KCTC 22672</strain>
    </source>
</reference>
<feature type="transmembrane region" description="Helical" evidence="1">
    <location>
        <begin position="58"/>
        <end position="79"/>
    </location>
</feature>
<protein>
    <recommendedName>
        <fullName evidence="4">Inner membrane protein</fullName>
    </recommendedName>
</protein>
<evidence type="ECO:0000313" key="2">
    <source>
        <dbReference type="EMBL" id="ANY20471.1"/>
    </source>
</evidence>
<feature type="transmembrane region" description="Helical" evidence="1">
    <location>
        <begin position="99"/>
        <end position="118"/>
    </location>
</feature>
<feature type="transmembrane region" description="Helical" evidence="1">
    <location>
        <begin position="170"/>
        <end position="188"/>
    </location>
</feature>
<evidence type="ECO:0000313" key="3">
    <source>
        <dbReference type="Proteomes" id="UP000092932"/>
    </source>
</evidence>
<dbReference type="InterPro" id="IPR053170">
    <property type="entry name" value="Transcription_regulator"/>
</dbReference>
<dbReference type="PANTHER" id="PTHR40031:SF1">
    <property type="entry name" value="MEMBRANE-BOUND METAL-DEPENDENT HYDROLASE"/>
    <property type="match status" value="1"/>
</dbReference>
<dbReference type="PANTHER" id="PTHR40031">
    <property type="entry name" value="HYPOTHETICAL MEMBRANE SPANNING PROTEIN"/>
    <property type="match status" value="1"/>
</dbReference>
<feature type="transmembrane region" description="Helical" evidence="1">
    <location>
        <begin position="138"/>
        <end position="158"/>
    </location>
</feature>
<gene>
    <name evidence="2" type="ORF">A6F68_01963</name>
</gene>
<keyword evidence="1" id="KW-0812">Transmembrane</keyword>
<name>A0A1B2AEE7_9SPHN</name>
<dbReference type="Proteomes" id="UP000092932">
    <property type="component" value="Chromosome"/>
</dbReference>
<evidence type="ECO:0008006" key="4">
    <source>
        <dbReference type="Google" id="ProtNLM"/>
    </source>
</evidence>
<keyword evidence="1" id="KW-0472">Membrane</keyword>
<dbReference type="Pfam" id="PF04307">
    <property type="entry name" value="YdjM"/>
    <property type="match status" value="1"/>
</dbReference>
<dbReference type="EMBL" id="CP016591">
    <property type="protein sequence ID" value="ANY20471.1"/>
    <property type="molecule type" value="Genomic_DNA"/>
</dbReference>
<keyword evidence="3" id="KW-1185">Reference proteome</keyword>
<accession>A0A1B2AEE7</accession>
<dbReference type="RefSeq" id="WP_067679215.1">
    <property type="nucleotide sequence ID" value="NZ_CP016591.1"/>
</dbReference>
<dbReference type="STRING" id="692370.A6F68_01963"/>
<organism evidence="2 3">
    <name type="scientific">Tsuneonella dongtanensis</name>
    <dbReference type="NCBI Taxonomy" id="692370"/>
    <lineage>
        <taxon>Bacteria</taxon>
        <taxon>Pseudomonadati</taxon>
        <taxon>Pseudomonadota</taxon>
        <taxon>Alphaproteobacteria</taxon>
        <taxon>Sphingomonadales</taxon>
        <taxon>Erythrobacteraceae</taxon>
        <taxon>Tsuneonella</taxon>
    </lineage>
</organism>
<keyword evidence="1" id="KW-1133">Transmembrane helix</keyword>
<dbReference type="PATRIC" id="fig|692370.5.peg.1979"/>
<sequence length="320" mass="35920">MDNLTHSLVGALIGQGGLKRKTGLAMPALIIGANIPDIDAGCLFWVNGVEHLAIRRGITHGPIAMVLLPLLLAGGLWWFDRWQAKRGTRPEGRLSVDFVSLFALAFLATLSHPALDWLNVYGVRLLEPFSSRWFYGDTLFIIDVWLWLVMGAATWLSLRREKRGGAWRNPAWLGLVVTMLYIGANWTISRDFARMHSLELGSTAIAAPVPFDPRKRDLIFRGEDGRHHIIPGYRGPTAERVSVEKVGDAWWPSCRLDELARSDPQIAAFLFWSRVPLVERIDDGSLVLRDARFLDPRAVDRFTVALPDDACSQVFDQRAE</sequence>
<dbReference type="AlphaFoldDB" id="A0A1B2AEE7"/>